<feature type="region of interest" description="Disordered" evidence="6">
    <location>
        <begin position="1"/>
        <end position="50"/>
    </location>
</feature>
<dbReference type="GO" id="GO:0022857">
    <property type="term" value="F:transmembrane transporter activity"/>
    <property type="evidence" value="ECO:0007669"/>
    <property type="project" value="InterPro"/>
</dbReference>
<organism evidence="9 10">
    <name type="scientific">Ceraceosorus bombacis</name>
    <dbReference type="NCBI Taxonomy" id="401625"/>
    <lineage>
        <taxon>Eukaryota</taxon>
        <taxon>Fungi</taxon>
        <taxon>Dikarya</taxon>
        <taxon>Basidiomycota</taxon>
        <taxon>Ustilaginomycotina</taxon>
        <taxon>Exobasidiomycetes</taxon>
        <taxon>Ceraceosorales</taxon>
        <taxon>Ceraceosoraceae</taxon>
        <taxon>Ceraceosorus</taxon>
    </lineage>
</organism>
<feature type="transmembrane region" description="Helical" evidence="7">
    <location>
        <begin position="300"/>
        <end position="323"/>
    </location>
</feature>
<sequence>MPSALERRPSNPVIRSGNSSRLEHSQAAHPSSASRRDSEESWSSSRDSQDALLHADSASYTGDSIPMSQFGTGLGFTPRSELAPDRDALRDVVNANHAAAAEEGDVRKPKSIASTDEAFHEVRRVRSTGHVGDSIEGLKASDLFDETKTAKENKSLLMSYELERMGFGRYQLFVFLLCGLGFFTDLLFAQAFGLISVPLESEPDFGTVDDSNIGTLFTAFNVGLTVGAFSWGILVDVVGRKWSFYCTCLLASIFGLAAGGSPNFTALRVLVAFSGLGVGGNIPIDATITLEFLPTKNRWLLALLSLFQPIGVLVASGIAYGFVPNYSCGDGATAVSETVCRSADNRGWRYTLFTVGGITLGVFLLRFLLFTFRESPAYLVNLGKDREAIEVVKAIAKVNKADAPAFTMEDFNEIDRRCGNTIGEDQVKVGVGRRGEVFAESSKHAMRQLTNVKVLFQNRKMARLTILLWITFICDFFAFNIAGAYLPLILSDRNIAQGKTLAETYRSYVAIYAPGIGACILAAALIELPRLGRQWSMVFFSALMGVSMFIYTRVETEAASVGLNALEYIAQSAFNAILYAYLPEVYPSSVRGTASGVASTLGRISGIVAPLIAGPLYSAGPDKAQNAAHVLYLGGGVAFAATIALIFLPFDNKGRRVH</sequence>
<dbReference type="CDD" id="cd17316">
    <property type="entry name" value="MFS_SV2_like"/>
    <property type="match status" value="1"/>
</dbReference>
<dbReference type="InterPro" id="IPR036259">
    <property type="entry name" value="MFS_trans_sf"/>
</dbReference>
<feature type="domain" description="Major facilitator superfamily (MFS) profile" evidence="8">
    <location>
        <begin position="174"/>
        <end position="653"/>
    </location>
</feature>
<name>A0A0P1BNG4_9BASI</name>
<dbReference type="Proteomes" id="UP000054845">
    <property type="component" value="Unassembled WGS sequence"/>
</dbReference>
<dbReference type="AlphaFoldDB" id="A0A0P1BNG4"/>
<evidence type="ECO:0000256" key="6">
    <source>
        <dbReference type="SAM" id="MobiDB-lite"/>
    </source>
</evidence>
<feature type="transmembrane region" description="Helical" evidence="7">
    <location>
        <begin position="242"/>
        <end position="260"/>
    </location>
</feature>
<dbReference type="PROSITE" id="PS00217">
    <property type="entry name" value="SUGAR_TRANSPORT_2"/>
    <property type="match status" value="1"/>
</dbReference>
<keyword evidence="10" id="KW-1185">Reference proteome</keyword>
<dbReference type="GO" id="GO:0016020">
    <property type="term" value="C:membrane"/>
    <property type="evidence" value="ECO:0007669"/>
    <property type="project" value="UniProtKB-SubCell"/>
</dbReference>
<evidence type="ECO:0000256" key="3">
    <source>
        <dbReference type="ARBA" id="ARBA00022692"/>
    </source>
</evidence>
<dbReference type="PANTHER" id="PTHR23511:SF3">
    <property type="entry name" value="MAJOR FACILITATOR SUPERFAMILY (MFS) PROFILE DOMAIN-CONTAINING PROTEIN"/>
    <property type="match status" value="1"/>
</dbReference>
<feature type="transmembrane region" description="Helical" evidence="7">
    <location>
        <begin position="213"/>
        <end position="235"/>
    </location>
</feature>
<evidence type="ECO:0000256" key="2">
    <source>
        <dbReference type="ARBA" id="ARBA00022448"/>
    </source>
</evidence>
<keyword evidence="4 7" id="KW-1133">Transmembrane helix</keyword>
<protein>
    <submittedName>
        <fullName evidence="9">Synaptic vesicle transporter SV2 (Major facilitator superfamily)</fullName>
    </submittedName>
</protein>
<evidence type="ECO:0000313" key="10">
    <source>
        <dbReference type="Proteomes" id="UP000054845"/>
    </source>
</evidence>
<evidence type="ECO:0000256" key="5">
    <source>
        <dbReference type="ARBA" id="ARBA00023136"/>
    </source>
</evidence>
<dbReference type="SUPFAM" id="SSF103473">
    <property type="entry name" value="MFS general substrate transporter"/>
    <property type="match status" value="1"/>
</dbReference>
<comment type="subcellular location">
    <subcellularLocation>
        <location evidence="1">Membrane</location>
        <topology evidence="1">Multi-pass membrane protein</topology>
    </subcellularLocation>
</comment>
<keyword evidence="3 7" id="KW-0812">Transmembrane</keyword>
<dbReference type="EMBL" id="CCYA01000265">
    <property type="protein sequence ID" value="CEH17526.1"/>
    <property type="molecule type" value="Genomic_DNA"/>
</dbReference>
<dbReference type="InterPro" id="IPR005829">
    <property type="entry name" value="Sugar_transporter_CS"/>
</dbReference>
<dbReference type="InterPro" id="IPR020846">
    <property type="entry name" value="MFS_dom"/>
</dbReference>
<keyword evidence="2" id="KW-0813">Transport</keyword>
<dbReference type="InterPro" id="IPR011701">
    <property type="entry name" value="MFS"/>
</dbReference>
<dbReference type="OrthoDB" id="3936150at2759"/>
<feature type="transmembrane region" description="Helical" evidence="7">
    <location>
        <begin position="266"/>
        <end position="288"/>
    </location>
</feature>
<feature type="transmembrane region" description="Helical" evidence="7">
    <location>
        <begin position="350"/>
        <end position="369"/>
    </location>
</feature>
<accession>A0A0P1BNG4</accession>
<evidence type="ECO:0000256" key="4">
    <source>
        <dbReference type="ARBA" id="ARBA00022989"/>
    </source>
</evidence>
<dbReference type="PANTHER" id="PTHR23511">
    <property type="entry name" value="SYNAPTIC VESICLE GLYCOPROTEIN 2"/>
    <property type="match status" value="1"/>
</dbReference>
<evidence type="ECO:0000313" key="9">
    <source>
        <dbReference type="EMBL" id="CEH17526.1"/>
    </source>
</evidence>
<feature type="transmembrane region" description="Helical" evidence="7">
    <location>
        <begin position="466"/>
        <end position="488"/>
    </location>
</feature>
<keyword evidence="5 7" id="KW-0472">Membrane</keyword>
<feature type="transmembrane region" description="Helical" evidence="7">
    <location>
        <begin position="172"/>
        <end position="193"/>
    </location>
</feature>
<feature type="transmembrane region" description="Helical" evidence="7">
    <location>
        <begin position="629"/>
        <end position="650"/>
    </location>
</feature>
<reference evidence="9 10" key="1">
    <citation type="submission" date="2014-09" db="EMBL/GenBank/DDBJ databases">
        <authorList>
            <person name="Magalhaes I.L.F."/>
            <person name="Oliveira U."/>
            <person name="Santos F.R."/>
            <person name="Vidigal T.H.D.A."/>
            <person name="Brescovit A.D."/>
            <person name="Santos A.J."/>
        </authorList>
    </citation>
    <scope>NUCLEOTIDE SEQUENCE [LARGE SCALE GENOMIC DNA]</scope>
</reference>
<evidence type="ECO:0000256" key="7">
    <source>
        <dbReference type="SAM" id="Phobius"/>
    </source>
</evidence>
<evidence type="ECO:0000256" key="1">
    <source>
        <dbReference type="ARBA" id="ARBA00004141"/>
    </source>
</evidence>
<dbReference type="Pfam" id="PF07690">
    <property type="entry name" value="MFS_1"/>
    <property type="match status" value="1"/>
</dbReference>
<dbReference type="Gene3D" id="1.20.1250.20">
    <property type="entry name" value="MFS general substrate transporter like domains"/>
    <property type="match status" value="1"/>
</dbReference>
<evidence type="ECO:0000259" key="8">
    <source>
        <dbReference type="PROSITE" id="PS50850"/>
    </source>
</evidence>
<proteinExistence type="predicted"/>
<feature type="transmembrane region" description="Helical" evidence="7">
    <location>
        <begin position="508"/>
        <end position="528"/>
    </location>
</feature>
<dbReference type="PROSITE" id="PS50850">
    <property type="entry name" value="MFS"/>
    <property type="match status" value="1"/>
</dbReference>
<feature type="transmembrane region" description="Helical" evidence="7">
    <location>
        <begin position="535"/>
        <end position="553"/>
    </location>
</feature>